<keyword evidence="8 10" id="KW-0472">Membrane</keyword>
<dbReference type="GO" id="GO:0030171">
    <property type="term" value="F:voltage-gated proton channel activity"/>
    <property type="evidence" value="ECO:0007669"/>
    <property type="project" value="InterPro"/>
</dbReference>
<comment type="subcellular location">
    <subcellularLocation>
        <location evidence="1">Cell membrane</location>
        <topology evidence="1">Multi-pass membrane protein</topology>
    </subcellularLocation>
</comment>
<dbReference type="GO" id="GO:0005886">
    <property type="term" value="C:plasma membrane"/>
    <property type="evidence" value="ECO:0007669"/>
    <property type="project" value="UniProtKB-SubCell"/>
</dbReference>
<dbReference type="OrthoDB" id="427456at2759"/>
<dbReference type="Proteomes" id="UP000278807">
    <property type="component" value="Unassembled WGS sequence"/>
</dbReference>
<evidence type="ECO:0000313" key="13">
    <source>
        <dbReference type="WBParaSite" id="HNAJ_0001206901-mRNA-1"/>
    </source>
</evidence>
<dbReference type="STRING" id="102285.A0A0R3TW45"/>
<evidence type="ECO:0000256" key="4">
    <source>
        <dbReference type="ARBA" id="ARBA00022692"/>
    </source>
</evidence>
<dbReference type="InterPro" id="IPR031846">
    <property type="entry name" value="Hvcn1"/>
</dbReference>
<evidence type="ECO:0000313" key="12">
    <source>
        <dbReference type="Proteomes" id="UP000278807"/>
    </source>
</evidence>
<evidence type="ECO:0000256" key="7">
    <source>
        <dbReference type="ARBA" id="ARBA00023065"/>
    </source>
</evidence>
<keyword evidence="6 10" id="KW-1133">Transmembrane helix</keyword>
<evidence type="ECO:0000256" key="5">
    <source>
        <dbReference type="ARBA" id="ARBA00022882"/>
    </source>
</evidence>
<keyword evidence="4 10" id="KW-0812">Transmembrane</keyword>
<evidence type="ECO:0000256" key="2">
    <source>
        <dbReference type="ARBA" id="ARBA00022448"/>
    </source>
</evidence>
<keyword evidence="7" id="KW-0406">Ion transport</keyword>
<dbReference type="InterPro" id="IPR027359">
    <property type="entry name" value="Volt_channel_dom_sf"/>
</dbReference>
<evidence type="ECO:0000256" key="6">
    <source>
        <dbReference type="ARBA" id="ARBA00022989"/>
    </source>
</evidence>
<dbReference type="PANTHER" id="PTHR46480">
    <property type="entry name" value="F20B24.22"/>
    <property type="match status" value="1"/>
</dbReference>
<feature type="transmembrane region" description="Helical" evidence="10">
    <location>
        <begin position="20"/>
        <end position="39"/>
    </location>
</feature>
<reference evidence="13" key="1">
    <citation type="submission" date="2017-02" db="UniProtKB">
        <authorList>
            <consortium name="WormBaseParasite"/>
        </authorList>
    </citation>
    <scope>IDENTIFICATION</scope>
</reference>
<name>A0A0R3TW45_RODNA</name>
<reference evidence="11 12" key="2">
    <citation type="submission" date="2018-11" db="EMBL/GenBank/DDBJ databases">
        <authorList>
            <consortium name="Pathogen Informatics"/>
        </authorList>
    </citation>
    <scope>NUCLEOTIDE SEQUENCE [LARGE SCALE GENOMIC DNA]</scope>
</reference>
<dbReference type="GO" id="GO:0034702">
    <property type="term" value="C:monoatomic ion channel complex"/>
    <property type="evidence" value="ECO:0007669"/>
    <property type="project" value="UniProtKB-KW"/>
</dbReference>
<accession>A0A0R3TW45</accession>
<protein>
    <submittedName>
        <fullName evidence="13">Voltage-gated hydrogen channel 1</fullName>
    </submittedName>
</protein>
<dbReference type="WBParaSite" id="HNAJ_0001206901-mRNA-1">
    <property type="protein sequence ID" value="HNAJ_0001206901-mRNA-1"/>
    <property type="gene ID" value="HNAJ_0001206901"/>
</dbReference>
<organism evidence="13">
    <name type="scientific">Rodentolepis nana</name>
    <name type="common">Dwarf tapeworm</name>
    <name type="synonym">Hymenolepis nana</name>
    <dbReference type="NCBI Taxonomy" id="102285"/>
    <lineage>
        <taxon>Eukaryota</taxon>
        <taxon>Metazoa</taxon>
        <taxon>Spiralia</taxon>
        <taxon>Lophotrochozoa</taxon>
        <taxon>Platyhelminthes</taxon>
        <taxon>Cestoda</taxon>
        <taxon>Eucestoda</taxon>
        <taxon>Cyclophyllidea</taxon>
        <taxon>Hymenolepididae</taxon>
        <taxon>Rodentolepis</taxon>
    </lineage>
</organism>
<feature type="transmembrane region" description="Helical" evidence="10">
    <location>
        <begin position="45"/>
        <end position="67"/>
    </location>
</feature>
<sequence length="168" mass="18562">DPVRIRNFEVAKFSIECISLSIVSFFLVEVFLKLCVFGIKLYTHSLIETIDALVICISFGIDVYLIVTAGQRHSPQTLSGSNSSTSNSSTESINSLPEAAGFLVLFRLWRIVRIANAILISVSATQETKINELKAERDKATYRATQLEDYIISLGHNIPSEKVSPAPI</sequence>
<proteinExistence type="predicted"/>
<evidence type="ECO:0000256" key="8">
    <source>
        <dbReference type="ARBA" id="ARBA00023136"/>
    </source>
</evidence>
<dbReference type="Gene3D" id="1.20.120.350">
    <property type="entry name" value="Voltage-gated potassium channels. Chain C"/>
    <property type="match status" value="1"/>
</dbReference>
<evidence type="ECO:0000256" key="9">
    <source>
        <dbReference type="ARBA" id="ARBA00023303"/>
    </source>
</evidence>
<evidence type="ECO:0000256" key="10">
    <source>
        <dbReference type="SAM" id="Phobius"/>
    </source>
</evidence>
<evidence type="ECO:0000256" key="3">
    <source>
        <dbReference type="ARBA" id="ARBA00022475"/>
    </source>
</evidence>
<keyword evidence="5" id="KW-0851">Voltage-gated channel</keyword>
<keyword evidence="9" id="KW-0407">Ion channel</keyword>
<keyword evidence="3" id="KW-1003">Cell membrane</keyword>
<evidence type="ECO:0000313" key="11">
    <source>
        <dbReference type="EMBL" id="VDO12073.1"/>
    </source>
</evidence>
<evidence type="ECO:0000256" key="1">
    <source>
        <dbReference type="ARBA" id="ARBA00004651"/>
    </source>
</evidence>
<gene>
    <name evidence="11" type="ORF">HNAJ_LOCUS12058</name>
</gene>
<dbReference type="EMBL" id="UZAE01013997">
    <property type="protein sequence ID" value="VDO12073.1"/>
    <property type="molecule type" value="Genomic_DNA"/>
</dbReference>
<keyword evidence="12" id="KW-1185">Reference proteome</keyword>
<dbReference type="AlphaFoldDB" id="A0A0R3TW45"/>
<dbReference type="PANTHER" id="PTHR46480:SF1">
    <property type="entry name" value="VOLTAGE-GATED HYDROGEN CHANNEL 1"/>
    <property type="match status" value="1"/>
</dbReference>
<keyword evidence="2" id="KW-0813">Transport</keyword>